<evidence type="ECO:0000259" key="2">
    <source>
        <dbReference type="Pfam" id="PF00561"/>
    </source>
</evidence>
<name>A0A160TL04_9ZZZZ</name>
<organism evidence="3">
    <name type="scientific">hydrothermal vent metagenome</name>
    <dbReference type="NCBI Taxonomy" id="652676"/>
    <lineage>
        <taxon>unclassified sequences</taxon>
        <taxon>metagenomes</taxon>
        <taxon>ecological metagenomes</taxon>
    </lineage>
</organism>
<dbReference type="Pfam" id="PF00561">
    <property type="entry name" value="Abhydrolase_1"/>
    <property type="match status" value="1"/>
</dbReference>
<dbReference type="SUPFAM" id="SSF53474">
    <property type="entry name" value="alpha/beta-Hydrolases"/>
    <property type="match status" value="1"/>
</dbReference>
<dbReference type="PRINTS" id="PR00111">
    <property type="entry name" value="ABHYDROLASE"/>
</dbReference>
<keyword evidence="3" id="KW-0378">Hydrolase</keyword>
<accession>A0A160TL04</accession>
<gene>
    <name evidence="3" type="ORF">MGWOODY_Smn1416</name>
</gene>
<evidence type="ECO:0000313" key="3">
    <source>
        <dbReference type="EMBL" id="CUS45191.1"/>
    </source>
</evidence>
<dbReference type="PANTHER" id="PTHR43798">
    <property type="entry name" value="MONOACYLGLYCEROL LIPASE"/>
    <property type="match status" value="1"/>
</dbReference>
<proteinExistence type="predicted"/>
<dbReference type="InterPro" id="IPR000073">
    <property type="entry name" value="AB_hydrolase_1"/>
</dbReference>
<dbReference type="AlphaFoldDB" id="A0A160TL04"/>
<dbReference type="InterPro" id="IPR029058">
    <property type="entry name" value="AB_hydrolase_fold"/>
</dbReference>
<feature type="domain" description="AB hydrolase-1" evidence="2">
    <location>
        <begin position="76"/>
        <end position="315"/>
    </location>
</feature>
<dbReference type="EC" id="3.1.1.24" evidence="3"/>
<dbReference type="GO" id="GO:0047570">
    <property type="term" value="F:3-oxoadipate enol-lactonase activity"/>
    <property type="evidence" value="ECO:0007669"/>
    <property type="project" value="UniProtKB-EC"/>
</dbReference>
<keyword evidence="1" id="KW-1133">Transmembrane helix</keyword>
<dbReference type="InterPro" id="IPR050266">
    <property type="entry name" value="AB_hydrolase_sf"/>
</dbReference>
<protein>
    <submittedName>
        <fullName evidence="3">Beta-ketoadipate enol-lactone hydrolase</fullName>
        <ecNumber evidence="3">3.1.1.24</ecNumber>
    </submittedName>
</protein>
<keyword evidence="1" id="KW-0472">Membrane</keyword>
<dbReference type="Gene3D" id="3.40.50.1820">
    <property type="entry name" value="alpha/beta hydrolase"/>
    <property type="match status" value="1"/>
</dbReference>
<reference evidence="3" key="1">
    <citation type="submission" date="2015-10" db="EMBL/GenBank/DDBJ databases">
        <authorList>
            <person name="Gilbert D.G."/>
        </authorList>
    </citation>
    <scope>NUCLEOTIDE SEQUENCE</scope>
</reference>
<feature type="transmembrane region" description="Helical" evidence="1">
    <location>
        <begin position="20"/>
        <end position="41"/>
    </location>
</feature>
<keyword evidence="1" id="KW-0812">Transmembrane</keyword>
<sequence>MAIMKREERRHDDGPVPRGNASVIAAIAAGVAVLAGGLVLFSRFAARRIEREVPPDGQFVTIHGTRLHYVDRGHGPAIVMIHGLGGQIRNFGYALADRLVADHRVILVDRPGSGYSAAGPSAGIAVQAGLIAGLIETLQLDRPLVVGHSLGGAVALALALDHPDKVGGLALVAPLTQPEGAVPAAFRGIAITSPAVRRAVALTLATPLGLLSGDKGAVAVFAPEPVAADFGTLGGGRLVLRPGAFHAASTDLAAARTDMAGLAARYPDLAVPVAILFGRQDEILDPTLHGGRIAADVPRVELTLIDGGHMILITAAETVALWIRGRIGVT</sequence>
<evidence type="ECO:0000256" key="1">
    <source>
        <dbReference type="SAM" id="Phobius"/>
    </source>
</evidence>
<dbReference type="EMBL" id="CZQE01000219">
    <property type="protein sequence ID" value="CUS45191.1"/>
    <property type="molecule type" value="Genomic_DNA"/>
</dbReference>